<dbReference type="GeneID" id="63862918"/>
<evidence type="ECO:0000313" key="2">
    <source>
        <dbReference type="Proteomes" id="UP000249789"/>
    </source>
</evidence>
<reference evidence="1 2" key="1">
    <citation type="submission" date="2018-02" db="EMBL/GenBank/DDBJ databases">
        <title>The genomes of Aspergillus section Nigri reveals drivers in fungal speciation.</title>
        <authorList>
            <consortium name="DOE Joint Genome Institute"/>
            <person name="Vesth T.C."/>
            <person name="Nybo J."/>
            <person name="Theobald S."/>
            <person name="Brandl J."/>
            <person name="Frisvad J.C."/>
            <person name="Nielsen K.F."/>
            <person name="Lyhne E.K."/>
            <person name="Kogle M.E."/>
            <person name="Kuo A."/>
            <person name="Riley R."/>
            <person name="Clum A."/>
            <person name="Nolan M."/>
            <person name="Lipzen A."/>
            <person name="Salamov A."/>
            <person name="Henrissat B."/>
            <person name="Wiebenga A."/>
            <person name="De vries R.P."/>
            <person name="Grigoriev I.V."/>
            <person name="Mortensen U.H."/>
            <person name="Andersen M.R."/>
            <person name="Baker S.E."/>
        </authorList>
    </citation>
    <scope>NUCLEOTIDE SEQUENCE [LARGE SCALE GENOMIC DNA]</scope>
    <source>
        <strain evidence="1 2">CBS 313.89</strain>
    </source>
</reference>
<organism evidence="1 2">
    <name type="scientific">Aspergillus fijiensis CBS 313.89</name>
    <dbReference type="NCBI Taxonomy" id="1448319"/>
    <lineage>
        <taxon>Eukaryota</taxon>
        <taxon>Fungi</taxon>
        <taxon>Dikarya</taxon>
        <taxon>Ascomycota</taxon>
        <taxon>Pezizomycotina</taxon>
        <taxon>Eurotiomycetes</taxon>
        <taxon>Eurotiomycetidae</taxon>
        <taxon>Eurotiales</taxon>
        <taxon>Aspergillaceae</taxon>
        <taxon>Aspergillus</taxon>
    </lineage>
</organism>
<proteinExistence type="predicted"/>
<gene>
    <name evidence="1" type="ORF">BO72DRAFT_451822</name>
</gene>
<dbReference type="AlphaFoldDB" id="A0A8G1VUV3"/>
<evidence type="ECO:0000313" key="1">
    <source>
        <dbReference type="EMBL" id="RAK73442.1"/>
    </source>
</evidence>
<dbReference type="RefSeq" id="XP_040797452.1">
    <property type="nucleotide sequence ID" value="XM_040945585.1"/>
</dbReference>
<keyword evidence="2" id="KW-1185">Reference proteome</keyword>
<dbReference type="VEuPathDB" id="FungiDB:BO72DRAFT_451822"/>
<accession>A0A8G1VUV3</accession>
<dbReference type="Proteomes" id="UP000249789">
    <property type="component" value="Unassembled WGS sequence"/>
</dbReference>
<name>A0A8G1VUV3_9EURO</name>
<protein>
    <submittedName>
        <fullName evidence="1">Uncharacterized protein</fullName>
    </submittedName>
</protein>
<dbReference type="EMBL" id="KZ824680">
    <property type="protein sequence ID" value="RAK73442.1"/>
    <property type="molecule type" value="Genomic_DNA"/>
</dbReference>
<sequence length="161" mass="18399">MERDQIKEVESSNLERRLLVLYAWVNRMAKSEVIVHWDFSKLTIVTGVTELPGEDRGRPALCSGRCLWTNQRYTLMFGHLIGMNVCLDSAMYLAGCTFMNGYRLAWTRQASLNGLAPLAVYHVARRLSIRNGQHGYGRTGRCEHRGTDQKRANHECTTRPI</sequence>